<dbReference type="InterPro" id="IPR036291">
    <property type="entry name" value="NAD(P)-bd_dom_sf"/>
</dbReference>
<reference evidence="8" key="1">
    <citation type="submission" date="2019-12" db="EMBL/GenBank/DDBJ databases">
        <title>Genome sequencing and annotation of Brassica cretica.</title>
        <authorList>
            <person name="Studholme D.J."/>
            <person name="Sarris P.F."/>
        </authorList>
    </citation>
    <scope>NUCLEOTIDE SEQUENCE</scope>
    <source>
        <strain evidence="8">PFS-001/15</strain>
        <tissue evidence="8">Leaf</tissue>
    </source>
</reference>
<dbReference type="Proteomes" id="UP000712281">
    <property type="component" value="Unassembled WGS sequence"/>
</dbReference>
<evidence type="ECO:0000313" key="9">
    <source>
        <dbReference type="Proteomes" id="UP000712281"/>
    </source>
</evidence>
<evidence type="ECO:0000256" key="3">
    <source>
        <dbReference type="ARBA" id="ARBA00022640"/>
    </source>
</evidence>
<keyword evidence="7" id="KW-1133">Transmembrane helix</keyword>
<keyword evidence="7" id="KW-0472">Membrane</keyword>
<comment type="caution">
    <text evidence="8">The sequence shown here is derived from an EMBL/GenBank/DDBJ whole genome shotgun (WGS) entry which is preliminary data.</text>
</comment>
<evidence type="ECO:0000256" key="7">
    <source>
        <dbReference type="SAM" id="Phobius"/>
    </source>
</evidence>
<dbReference type="PANTHER" id="PTHR42898:SF53">
    <property type="entry name" value="TROPINONE REDUCTASE"/>
    <property type="match status" value="1"/>
</dbReference>
<dbReference type="SUPFAM" id="SSF51735">
    <property type="entry name" value="NAD(P)-binding Rossmann-fold domains"/>
    <property type="match status" value="1"/>
</dbReference>
<dbReference type="Gene3D" id="3.40.50.720">
    <property type="entry name" value="NAD(P)-binding Rossmann-like Domain"/>
    <property type="match status" value="1"/>
</dbReference>
<evidence type="ECO:0000256" key="4">
    <source>
        <dbReference type="ARBA" id="ARBA00022857"/>
    </source>
</evidence>
<sequence length="237" mass="25529">MLYRRSLQVLEHESTRARDESQLNQCLQDWKMKGFNVTGSVCDISSRADREKLMEAVSSLLYGTLNILVMSSLTFSPSTHGLEFYTDMLIHPLLKASGSGSIVFISSVAGVVSCSVGSIYGATKGAISQMSRNLACEWANDNIRANTIAPGVIATPAAKTEFAKNIAPNIPMRRAGEPEEVAGMAAFLCLPAASYITGQTICVDGALSPKHIGHDEWDVAMERRDKKVVEKASAPSS</sequence>
<dbReference type="InterPro" id="IPR020904">
    <property type="entry name" value="Sc_DH/Rdtase_CS"/>
</dbReference>
<evidence type="ECO:0000256" key="2">
    <source>
        <dbReference type="ARBA" id="ARBA00022528"/>
    </source>
</evidence>
<gene>
    <name evidence="8" type="ORF">F2Q68_00018088</name>
</gene>
<comment type="similarity">
    <text evidence="6">Belongs to the short-chain dehydrogenases/reductases (SDR) family. SDR65C subfamily.</text>
</comment>
<evidence type="ECO:0000256" key="1">
    <source>
        <dbReference type="ARBA" id="ARBA00004229"/>
    </source>
</evidence>
<comment type="subcellular location">
    <subcellularLocation>
        <location evidence="1">Plastid</location>
        <location evidence="1">Chloroplast</location>
    </subcellularLocation>
</comment>
<protein>
    <recommendedName>
        <fullName evidence="10">3-oxoacyl-[acyl-carrier-protein] reductase</fullName>
    </recommendedName>
</protein>
<proteinExistence type="inferred from homology"/>
<evidence type="ECO:0008006" key="10">
    <source>
        <dbReference type="Google" id="ProtNLM"/>
    </source>
</evidence>
<dbReference type="PROSITE" id="PS00061">
    <property type="entry name" value="ADH_SHORT"/>
    <property type="match status" value="1"/>
</dbReference>
<accession>A0A8S9HM85</accession>
<keyword evidence="4" id="KW-0521">NADP</keyword>
<feature type="transmembrane region" description="Helical" evidence="7">
    <location>
        <begin position="102"/>
        <end position="122"/>
    </location>
</feature>
<keyword evidence="3" id="KW-0934">Plastid</keyword>
<evidence type="ECO:0000256" key="6">
    <source>
        <dbReference type="ARBA" id="ARBA00025714"/>
    </source>
</evidence>
<keyword evidence="5" id="KW-0560">Oxidoreductase</keyword>
<keyword evidence="7" id="KW-0812">Transmembrane</keyword>
<dbReference type="AlphaFoldDB" id="A0A8S9HM85"/>
<evidence type="ECO:0000313" key="8">
    <source>
        <dbReference type="EMBL" id="KAF2558150.1"/>
    </source>
</evidence>
<dbReference type="GO" id="GO:0016491">
    <property type="term" value="F:oxidoreductase activity"/>
    <property type="evidence" value="ECO:0007669"/>
    <property type="project" value="UniProtKB-KW"/>
</dbReference>
<dbReference type="PRINTS" id="PR00081">
    <property type="entry name" value="GDHRDH"/>
</dbReference>
<dbReference type="Pfam" id="PF13561">
    <property type="entry name" value="adh_short_C2"/>
    <property type="match status" value="1"/>
</dbReference>
<dbReference type="InterPro" id="IPR045000">
    <property type="entry name" value="TR"/>
</dbReference>
<evidence type="ECO:0000256" key="5">
    <source>
        <dbReference type="ARBA" id="ARBA00023002"/>
    </source>
</evidence>
<dbReference type="PANTHER" id="PTHR42898">
    <property type="entry name" value="TROPINONE REDUCTASE"/>
    <property type="match status" value="1"/>
</dbReference>
<keyword evidence="2" id="KW-0150">Chloroplast</keyword>
<organism evidence="8 9">
    <name type="scientific">Brassica cretica</name>
    <name type="common">Mustard</name>
    <dbReference type="NCBI Taxonomy" id="69181"/>
    <lineage>
        <taxon>Eukaryota</taxon>
        <taxon>Viridiplantae</taxon>
        <taxon>Streptophyta</taxon>
        <taxon>Embryophyta</taxon>
        <taxon>Tracheophyta</taxon>
        <taxon>Spermatophyta</taxon>
        <taxon>Magnoliopsida</taxon>
        <taxon>eudicotyledons</taxon>
        <taxon>Gunneridae</taxon>
        <taxon>Pentapetalae</taxon>
        <taxon>rosids</taxon>
        <taxon>malvids</taxon>
        <taxon>Brassicales</taxon>
        <taxon>Brassicaceae</taxon>
        <taxon>Brassiceae</taxon>
        <taxon>Brassica</taxon>
    </lineage>
</organism>
<name>A0A8S9HM85_BRACR</name>
<dbReference type="InterPro" id="IPR002347">
    <property type="entry name" value="SDR_fam"/>
</dbReference>
<dbReference type="EMBL" id="QGKW02001940">
    <property type="protein sequence ID" value="KAF2558150.1"/>
    <property type="molecule type" value="Genomic_DNA"/>
</dbReference>
<feature type="transmembrane region" description="Helical" evidence="7">
    <location>
        <begin position="60"/>
        <end position="82"/>
    </location>
</feature>
<dbReference type="GO" id="GO:0009507">
    <property type="term" value="C:chloroplast"/>
    <property type="evidence" value="ECO:0007669"/>
    <property type="project" value="UniProtKB-SubCell"/>
</dbReference>